<evidence type="ECO:0000256" key="1">
    <source>
        <dbReference type="ARBA" id="ARBA00006611"/>
    </source>
</evidence>
<gene>
    <name evidence="3" type="primary">trbB</name>
    <name evidence="3" type="ORF">GZ984_009205</name>
</gene>
<keyword evidence="3" id="KW-0614">Plasmid</keyword>
<comment type="similarity">
    <text evidence="1">Belongs to the GSP E family.</text>
</comment>
<dbReference type="CDD" id="cd01130">
    <property type="entry name" value="VirB11-like_ATPase"/>
    <property type="match status" value="1"/>
</dbReference>
<dbReference type="Gene3D" id="3.30.450.90">
    <property type="match status" value="1"/>
</dbReference>
<reference evidence="3" key="1">
    <citation type="submission" date="2020-03" db="EMBL/GenBank/DDBJ databases">
        <authorList>
            <person name="Nadin-Davis S."/>
            <person name="Chmara J.T."/>
            <person name="Carillo C."/>
            <person name="Amoako K."/>
            <person name="Goji N."/>
            <person name="Duceppe M.-O."/>
            <person name="Devenish J."/>
        </authorList>
    </citation>
    <scope>NUCLEOTIDE SEQUENCE [LARGE SCALE GENOMIC DNA]</scope>
    <source>
        <plasmid evidence="3">pCFF_09A980_P1</plasmid>
    </source>
</reference>
<organism evidence="3">
    <name type="scientific">Campylobacter fetus</name>
    <dbReference type="NCBI Taxonomy" id="196"/>
    <lineage>
        <taxon>Bacteria</taxon>
        <taxon>Pseudomonadati</taxon>
        <taxon>Campylobacterota</taxon>
        <taxon>Epsilonproteobacteria</taxon>
        <taxon>Campylobacterales</taxon>
        <taxon>Campylobacteraceae</taxon>
        <taxon>Campylobacter</taxon>
    </lineage>
</organism>
<dbReference type="InterPro" id="IPR014149">
    <property type="entry name" value="Conjug-transfer_TrbB"/>
</dbReference>
<dbReference type="GO" id="GO:0016887">
    <property type="term" value="F:ATP hydrolysis activity"/>
    <property type="evidence" value="ECO:0007669"/>
    <property type="project" value="InterPro"/>
</dbReference>
<sequence length="314" mass="35112">MNTEFQERIITKIRREFGDKIINILNDDKTIELMLNSDGKLWVEKLGSDMECWGKFPESKAKSIISSVASFLDTTANADNPILECEFPLDGSRFEALLPPIVSMPTFTIRKKAIKIFTLEDYLSNNILTENQKNLIENAIIDRRNILVVGGTGSGKTTFCNAIIDGMSKLTPEHRIIIIEDTAELQCTSKNKVVLRTSDKADMLRLLKATMRLRPDRIIVGETRGKEALDLLKAWNTGHPGGIATVHANSAYGGLTRLEQLISEVSTTNMSELIAEAVNLIVFIKKIKGGRKIQEIVEVSGFDKTEKKYLIKQI</sequence>
<dbReference type="InterPro" id="IPR001482">
    <property type="entry name" value="T2SS/T4SS_dom"/>
</dbReference>
<dbReference type="SUPFAM" id="SSF52540">
    <property type="entry name" value="P-loop containing nucleoside triphosphate hydrolases"/>
    <property type="match status" value="1"/>
</dbReference>
<geneLocation type="plasmid" evidence="3">
    <name>pCFF_09A980_P1</name>
</geneLocation>
<dbReference type="InterPro" id="IPR027417">
    <property type="entry name" value="P-loop_NTPase"/>
</dbReference>
<reference evidence="3" key="2">
    <citation type="journal article" date="2021" name="PeerJ">
        <title>A comparison of fourteen fully characterized mammalian-associated Campylobacter fetus isolates suggests that loss of defense mechanisms contribute to high genomic plasticity and subspecies evolution.</title>
        <authorList>
            <person name="Nadin-Davis S.A."/>
            <person name="Chmara J."/>
            <person name="Carrillo C.D."/>
            <person name="Amoako K."/>
            <person name="Goji N."/>
            <person name="Duceppe M.O."/>
            <person name="Devenish J."/>
        </authorList>
    </citation>
    <scope>NUCLEOTIDE SEQUENCE</scope>
    <source>
        <plasmid evidence="3">pCFF_09A980_P1</plasmid>
    </source>
</reference>
<name>A0A7D7L1Y5_CAMFE</name>
<dbReference type="Gene3D" id="3.40.50.300">
    <property type="entry name" value="P-loop containing nucleotide triphosphate hydrolases"/>
    <property type="match status" value="1"/>
</dbReference>
<dbReference type="PANTHER" id="PTHR30486:SF6">
    <property type="entry name" value="TYPE IV PILUS RETRACTATION ATPASE PILT"/>
    <property type="match status" value="1"/>
</dbReference>
<dbReference type="InterPro" id="IPR050921">
    <property type="entry name" value="T4SS_GSP_E_ATPase"/>
</dbReference>
<proteinExistence type="inferred from homology"/>
<dbReference type="GO" id="GO:0005737">
    <property type="term" value="C:cytoplasm"/>
    <property type="evidence" value="ECO:0007669"/>
    <property type="project" value="InterPro"/>
</dbReference>
<evidence type="ECO:0000313" key="3">
    <source>
        <dbReference type="EMBL" id="QMS69518.1"/>
    </source>
</evidence>
<dbReference type="AlphaFoldDB" id="A0A7D7L1Y5"/>
<feature type="domain" description="Bacterial type II secretion system protein E" evidence="2">
    <location>
        <begin position="97"/>
        <end position="282"/>
    </location>
</feature>
<dbReference type="EMBL" id="CP059446">
    <property type="protein sequence ID" value="QMS69518.1"/>
    <property type="molecule type" value="Genomic_DNA"/>
</dbReference>
<dbReference type="RefSeq" id="WP_065844048.1">
    <property type="nucleotide sequence ID" value="NZ_CBCXLX010000001.1"/>
</dbReference>
<dbReference type="GO" id="GO:0005524">
    <property type="term" value="F:ATP binding"/>
    <property type="evidence" value="ECO:0007669"/>
    <property type="project" value="InterPro"/>
</dbReference>
<dbReference type="Pfam" id="PF00437">
    <property type="entry name" value="T2SSE"/>
    <property type="match status" value="1"/>
</dbReference>
<dbReference type="PANTHER" id="PTHR30486">
    <property type="entry name" value="TWITCHING MOTILITY PROTEIN PILT"/>
    <property type="match status" value="1"/>
</dbReference>
<protein>
    <submittedName>
        <fullName evidence="3">P-type conjugative transfer ATPase TrbB</fullName>
    </submittedName>
</protein>
<evidence type="ECO:0000259" key="2">
    <source>
        <dbReference type="Pfam" id="PF00437"/>
    </source>
</evidence>
<dbReference type="NCBIfam" id="TIGR02782">
    <property type="entry name" value="TrbB_P"/>
    <property type="match status" value="1"/>
</dbReference>
<accession>A0A7D7L1Y5</accession>